<protein>
    <submittedName>
        <fullName evidence="2">Uncharacterized protein</fullName>
    </submittedName>
</protein>
<name>A0A0G4EM65_VITBC</name>
<dbReference type="InParanoid" id="A0A0G4EM65"/>
<gene>
    <name evidence="2" type="ORF">Vbra_20480</name>
</gene>
<dbReference type="AlphaFoldDB" id="A0A0G4EM65"/>
<reference evidence="2 3" key="1">
    <citation type="submission" date="2014-11" db="EMBL/GenBank/DDBJ databases">
        <authorList>
            <person name="Zhu J."/>
            <person name="Qi W."/>
            <person name="Song R."/>
        </authorList>
    </citation>
    <scope>NUCLEOTIDE SEQUENCE [LARGE SCALE GENOMIC DNA]</scope>
</reference>
<evidence type="ECO:0000313" key="3">
    <source>
        <dbReference type="Proteomes" id="UP000041254"/>
    </source>
</evidence>
<feature type="region of interest" description="Disordered" evidence="1">
    <location>
        <begin position="272"/>
        <end position="336"/>
    </location>
</feature>
<evidence type="ECO:0000256" key="1">
    <source>
        <dbReference type="SAM" id="MobiDB-lite"/>
    </source>
</evidence>
<keyword evidence="3" id="KW-1185">Reference proteome</keyword>
<accession>A0A0G4EM65</accession>
<proteinExistence type="predicted"/>
<dbReference type="Proteomes" id="UP000041254">
    <property type="component" value="Unassembled WGS sequence"/>
</dbReference>
<dbReference type="EMBL" id="CDMY01000262">
    <property type="protein sequence ID" value="CEL98064.1"/>
    <property type="molecule type" value="Genomic_DNA"/>
</dbReference>
<sequence>MVELGANYIHGCGAGRQAGHRLACVLGREGVSEPCDTATFMDAGSGTRADPVKVAECDLVFRAVAEEIKERARHEFNPCQKHPLWQQTPPTLMHRQYDLAIGSQHTTGRVCTPDDPHHHRPNEPSASHGVTRYCNGNNTKRRSHTYSWWTTQCDRIGHRQRLILVTGIAVMSTSSVCSRGCGAVGGDSLRPAARLAEGDMGSPLTRAAVLGLNSRRLLLPAIHPPAAAHVAPATLSLAIEFGFILKEGHQLMGGCGKGVDWFVDVKMGKGQRHAKHLEIQPPWRKGSRRGSTGEPLGDPDSESSKQNSGNTGRKAVTRRPFTPSLPNPHNTRQEKP</sequence>
<dbReference type="VEuPathDB" id="CryptoDB:Vbra_20480"/>
<organism evidence="2 3">
    <name type="scientific">Vitrella brassicaformis (strain CCMP3155)</name>
    <dbReference type="NCBI Taxonomy" id="1169540"/>
    <lineage>
        <taxon>Eukaryota</taxon>
        <taxon>Sar</taxon>
        <taxon>Alveolata</taxon>
        <taxon>Colpodellida</taxon>
        <taxon>Vitrellaceae</taxon>
        <taxon>Vitrella</taxon>
    </lineage>
</organism>
<evidence type="ECO:0000313" key="2">
    <source>
        <dbReference type="EMBL" id="CEL98064.1"/>
    </source>
</evidence>